<dbReference type="Pfam" id="PF16886">
    <property type="entry name" value="ATP-synt_ab_Xtn"/>
    <property type="match status" value="1"/>
</dbReference>
<dbReference type="EMBL" id="CP019476">
    <property type="protein sequence ID" value="UQC82385.1"/>
    <property type="molecule type" value="Genomic_DNA"/>
</dbReference>
<keyword evidence="21" id="KW-0406">Ion transport</keyword>
<keyword evidence="11" id="KW-0926">Vacuole</keyword>
<dbReference type="SUPFAM" id="SSF52540">
    <property type="entry name" value="P-loop containing nucleoside triphosphate hydrolases"/>
    <property type="match status" value="1"/>
</dbReference>
<dbReference type="InterPro" id="IPR022878">
    <property type="entry name" value="V-ATPase_asu"/>
</dbReference>
<dbReference type="Gene3D" id="1.10.1140.10">
    <property type="entry name" value="Bovine Mitochondrial F1-atpase, Atp Synthase Beta Chain, Chain D, domain 3"/>
    <property type="match status" value="1"/>
</dbReference>
<dbReference type="InterPro" id="IPR004100">
    <property type="entry name" value="ATPase_F1/V1/A1_a/bsu_N"/>
</dbReference>
<evidence type="ECO:0000256" key="5">
    <source>
        <dbReference type="ARBA" id="ARBA00011738"/>
    </source>
</evidence>
<comment type="cofactor">
    <cofactor evidence="2">
        <name>Mg(2+)</name>
        <dbReference type="ChEBI" id="CHEBI:18420"/>
    </cofactor>
</comment>
<dbReference type="GO" id="GO:0007035">
    <property type="term" value="P:vacuolar acidification"/>
    <property type="evidence" value="ECO:0007669"/>
    <property type="project" value="UniProtKB-ARBA"/>
</dbReference>
<dbReference type="InterPro" id="IPR000194">
    <property type="entry name" value="ATPase_F1/V1/A1_a/bsu_nucl-bd"/>
</dbReference>
<dbReference type="SUPFAM" id="SSF47917">
    <property type="entry name" value="C-terminal domain of alpha and beta subunits of F1 ATP synthase"/>
    <property type="match status" value="1"/>
</dbReference>
<evidence type="ECO:0000256" key="14">
    <source>
        <dbReference type="ARBA" id="ARBA00022741"/>
    </source>
</evidence>
<dbReference type="InterPro" id="IPR004429">
    <property type="entry name" value="Isopropylmalate_DH"/>
</dbReference>
<dbReference type="KEGG" id="clup:CLUP02_07873"/>
<evidence type="ECO:0000256" key="8">
    <source>
        <dbReference type="ARBA" id="ARBA00018860"/>
    </source>
</evidence>
<evidence type="ECO:0000256" key="20">
    <source>
        <dbReference type="ARBA" id="ARBA00023027"/>
    </source>
</evidence>
<keyword evidence="32" id="KW-1185">Reference proteome</keyword>
<dbReference type="GO" id="GO:0016887">
    <property type="term" value="F:ATP hydrolysis activity"/>
    <property type="evidence" value="ECO:0007669"/>
    <property type="project" value="InterPro"/>
</dbReference>
<dbReference type="Gene3D" id="3.40.50.300">
    <property type="entry name" value="P-loop containing nucleotide triphosphate hydrolases"/>
    <property type="match status" value="1"/>
</dbReference>
<evidence type="ECO:0000256" key="16">
    <source>
        <dbReference type="ARBA" id="ARBA00022840"/>
    </source>
</evidence>
<comment type="cofactor">
    <cofactor evidence="1">
        <name>Mn(2+)</name>
        <dbReference type="ChEBI" id="CHEBI:29035"/>
    </cofactor>
</comment>
<dbReference type="GO" id="GO:0033180">
    <property type="term" value="C:proton-transporting V-type ATPase, V1 domain"/>
    <property type="evidence" value="ECO:0007669"/>
    <property type="project" value="InterPro"/>
</dbReference>
<evidence type="ECO:0000256" key="12">
    <source>
        <dbReference type="ARBA" id="ARBA00022605"/>
    </source>
</evidence>
<dbReference type="GO" id="GO:0003862">
    <property type="term" value="F:3-isopropylmalate dehydrogenase activity"/>
    <property type="evidence" value="ECO:0007669"/>
    <property type="project" value="UniProtKB-EC"/>
</dbReference>
<comment type="catalytic activity">
    <reaction evidence="27">
        <text>ATP + H2O + 4 H(+)(in) = ADP + phosphate + 5 H(+)(out)</text>
        <dbReference type="Rhea" id="RHEA:57720"/>
        <dbReference type="ChEBI" id="CHEBI:15377"/>
        <dbReference type="ChEBI" id="CHEBI:15378"/>
        <dbReference type="ChEBI" id="CHEBI:30616"/>
        <dbReference type="ChEBI" id="CHEBI:43474"/>
        <dbReference type="ChEBI" id="CHEBI:456216"/>
        <dbReference type="EC" id="7.1.2.2"/>
    </reaction>
</comment>
<dbReference type="SUPFAM" id="SSF50615">
    <property type="entry name" value="N-terminal domain of alpha and beta subunits of F1 ATP synthase"/>
    <property type="match status" value="1"/>
</dbReference>
<dbReference type="EC" id="1.1.1.85" evidence="7"/>
<dbReference type="NCBIfam" id="NF003220">
    <property type="entry name" value="PRK04192.1"/>
    <property type="match status" value="1"/>
</dbReference>
<feature type="region of interest" description="Disordered" evidence="29">
    <location>
        <begin position="372"/>
        <end position="447"/>
    </location>
</feature>
<keyword evidence="17" id="KW-0460">Magnesium</keyword>
<dbReference type="HAMAP" id="MF_00309">
    <property type="entry name" value="ATP_synth_A_arch"/>
    <property type="match status" value="1"/>
</dbReference>
<keyword evidence="23" id="KW-0464">Manganese</keyword>
<keyword evidence="18" id="KW-1278">Translocase</keyword>
<protein>
    <recommendedName>
        <fullName evidence="8">V-type proton ATPase catalytic subunit A</fullName>
        <ecNumber evidence="7">1.1.1.85</ecNumber>
        <ecNumber evidence="6">7.1.2.2</ecNumber>
    </recommendedName>
</protein>
<dbReference type="GO" id="GO:0005524">
    <property type="term" value="F:ATP binding"/>
    <property type="evidence" value="ECO:0007669"/>
    <property type="project" value="UniProtKB-KW"/>
</dbReference>
<evidence type="ECO:0000256" key="13">
    <source>
        <dbReference type="ARBA" id="ARBA00022723"/>
    </source>
</evidence>
<dbReference type="InterPro" id="IPR005725">
    <property type="entry name" value="ATPase_V1-cplx_asu"/>
</dbReference>
<dbReference type="GO" id="GO:0046034">
    <property type="term" value="P:ATP metabolic process"/>
    <property type="evidence" value="ECO:0007669"/>
    <property type="project" value="InterPro"/>
</dbReference>
<evidence type="ECO:0000256" key="25">
    <source>
        <dbReference type="ARBA" id="ARBA00029427"/>
    </source>
</evidence>
<dbReference type="InterPro" id="IPR027417">
    <property type="entry name" value="P-loop_NTPase"/>
</dbReference>
<dbReference type="GO" id="GO:0046961">
    <property type="term" value="F:proton-transporting ATPase activity, rotational mechanism"/>
    <property type="evidence" value="ECO:0007669"/>
    <property type="project" value="InterPro"/>
</dbReference>
<dbReference type="AlphaFoldDB" id="A0A9Q8WH39"/>
<dbReference type="InterPro" id="IPR024084">
    <property type="entry name" value="IsoPropMal-DH-like_dom"/>
</dbReference>
<evidence type="ECO:0000259" key="30">
    <source>
        <dbReference type="SMART" id="SM01329"/>
    </source>
</evidence>
<evidence type="ECO:0000256" key="6">
    <source>
        <dbReference type="ARBA" id="ARBA00012473"/>
    </source>
</evidence>
<evidence type="ECO:0000256" key="26">
    <source>
        <dbReference type="ARBA" id="ARBA00029477"/>
    </source>
</evidence>
<dbReference type="Pfam" id="PF00180">
    <property type="entry name" value="Iso_dh"/>
    <property type="match status" value="1"/>
</dbReference>
<evidence type="ECO:0000256" key="10">
    <source>
        <dbReference type="ARBA" id="ARBA00022448"/>
    </source>
</evidence>
<evidence type="ECO:0000256" key="18">
    <source>
        <dbReference type="ARBA" id="ARBA00022967"/>
    </source>
</evidence>
<dbReference type="InterPro" id="IPR020003">
    <property type="entry name" value="ATPase_a/bsu_AS"/>
</dbReference>
<evidence type="ECO:0000256" key="27">
    <source>
        <dbReference type="ARBA" id="ARBA00048383"/>
    </source>
</evidence>
<dbReference type="FunFam" id="2.40.50.100:FF:000008">
    <property type="entry name" value="V-type proton ATPase catalytic subunit A"/>
    <property type="match status" value="1"/>
</dbReference>
<comment type="similarity">
    <text evidence="4">Belongs to the ATPase alpha/beta chains family.</text>
</comment>
<dbReference type="NCBIfam" id="TIGR00169">
    <property type="entry name" value="leuB"/>
    <property type="match status" value="1"/>
</dbReference>
<keyword evidence="20" id="KW-0520">NAD</keyword>
<dbReference type="SUPFAM" id="SSF53659">
    <property type="entry name" value="Isocitrate/Isopropylmalate dehydrogenase-like"/>
    <property type="match status" value="1"/>
</dbReference>
<dbReference type="GO" id="GO:0046872">
    <property type="term" value="F:metal ion binding"/>
    <property type="evidence" value="ECO:0007669"/>
    <property type="project" value="UniProtKB-KW"/>
</dbReference>
<keyword evidence="14" id="KW-0547">Nucleotide-binding</keyword>
<keyword evidence="16" id="KW-0067">ATP-binding</keyword>
<reference evidence="31" key="1">
    <citation type="journal article" date="2021" name="Mol. Plant Microbe Interact.">
        <title>Complete Genome Sequence of the Plant-Pathogenic Fungus Colletotrichum lupini.</title>
        <authorList>
            <person name="Baroncelli R."/>
            <person name="Pensec F."/>
            <person name="Da Lio D."/>
            <person name="Boufleur T."/>
            <person name="Vicente I."/>
            <person name="Sarrocco S."/>
            <person name="Picot A."/>
            <person name="Baraldi E."/>
            <person name="Sukno S."/>
            <person name="Thon M."/>
            <person name="Le Floch G."/>
        </authorList>
    </citation>
    <scope>NUCLEOTIDE SEQUENCE</scope>
    <source>
        <strain evidence="31">IMI 504893</strain>
    </source>
</reference>
<evidence type="ECO:0000256" key="7">
    <source>
        <dbReference type="ARBA" id="ARBA00013101"/>
    </source>
</evidence>
<dbReference type="PROSITE" id="PS00152">
    <property type="entry name" value="ATPASE_ALPHA_BETA"/>
    <property type="match status" value="1"/>
</dbReference>
<dbReference type="Pfam" id="PF22919">
    <property type="entry name" value="ATP-synt_VA_C"/>
    <property type="match status" value="1"/>
</dbReference>
<keyword evidence="12" id="KW-0028">Amino-acid biosynthesis</keyword>
<dbReference type="InterPro" id="IPR036121">
    <property type="entry name" value="ATPase_F1/V1/A1_a/bsu_N_sf"/>
</dbReference>
<evidence type="ECO:0000256" key="17">
    <source>
        <dbReference type="ARBA" id="ARBA00022842"/>
    </source>
</evidence>
<comment type="subcellular location">
    <subcellularLocation>
        <location evidence="25">Vacuole membrane</location>
        <topology evidence="25">Peripheral membrane protein</topology>
        <orientation evidence="25">Cytoplasmic side</orientation>
    </subcellularLocation>
</comment>
<dbReference type="GO" id="GO:0009098">
    <property type="term" value="P:L-leucine biosynthetic process"/>
    <property type="evidence" value="ECO:0007669"/>
    <property type="project" value="UniProtKB-KW"/>
</dbReference>
<dbReference type="GO" id="GO:0000329">
    <property type="term" value="C:fungal-type vacuole membrane"/>
    <property type="evidence" value="ECO:0007669"/>
    <property type="project" value="TreeGrafter"/>
</dbReference>
<dbReference type="NCBIfam" id="TIGR01042">
    <property type="entry name" value="V-ATPase_V1_A"/>
    <property type="match status" value="1"/>
</dbReference>
<comment type="subunit">
    <text evidence="26">V-ATPase is a heteromultimeric enzyme composed of a peripheral catalytic V1 complex (components A to H) attached to an integral membrane V0 proton pore complex (components: a, c, c', c'', d, e, f and VOA1).</text>
</comment>
<feature type="compositionally biased region" description="Pro residues" evidence="29">
    <location>
        <begin position="417"/>
        <end position="428"/>
    </location>
</feature>
<gene>
    <name evidence="31" type="ORF">CLUP02_07873</name>
</gene>
<sequence>MAEHNIVVFAGDHCGPEVIAEAIKVIKTVEKLSPTAGKFNLQDHLLGGCSIDQTGSPLTDEALAAAKAADAVLLGAIGGPEWGTGAVRPEQGLLKLRSEMCAYGNLRPCFFASDALVESSPLKASVCRGTDMIIVRELTSGLYFGERKEYDGTNAFDTTVYTKPEIERIARLGGILARKRGDSRVISLDKANVLATSRLWRTVVDEVYKNEFPDLKVEHQLIDSAAMIMVKNPTHLNGVLLAPNLAGDILSDEASAITGSIGLLPSASLCGVGTAVPSICEPIHGSAPDISGKGIVNPIGTILSVAMMFRYSLNLGHEAKLVEDAVRVAIDAGLRTKDMGGNTSTAEAGDLIVAELSKILKADVEALEIASAQPLTTPRRHSSSPPFPSTADPPTSSIDSPFVTTLHEPSPARVEPPSMPPVSTPIPTPRCRHRRKQKKEAKVEQEEDLGHGKIFSVSGPVIVAEDMIGVAMYELVRVSHDNLVGEVIRINGDQATIQVYEETAGVTVGDPVYRTGKPLSVELGPGLLNGIYDGIQRPLEKISEMSKTIYIPRGIAVPALDRNKKWDFEPTAKVGDHISGGDVWGTVNENSFISVHRILLPPRARGTITKIASKGQYTVAEPLLEVEFDGKKTEYPMMQTWPVRVPRPTTEKLQANEPFIVGQRVLDALFPSVQGGTVAIPGAFGCGKTVISQSVSKFSNSDVIVYVGCGERGNEMAEVLKDFPELTIDVDGRKEPIMKRTTLIANTSNMPVAAREASIYTGITVAEYFRDQGLDVAMMADSSSRWAEALREISGRLGEMPADQGFPAYLGAKLASFYERAGRVVSLGSPERNGSVSIVGAVSPPGGDFSDPVTTSTLGIVQVFWGLDKKLAQRKHFPSINTSLSYSKYTMVLDKWYEKDYPDFPRLRDRIRQLLSDSEELDQVVQLVGKSALSDPDKITLDIAALLKEDFLQQNGYSDYDQFCPLWKTEWMMKLMVGFHDEAQKAIAQGQSWAKVREATGDLQAKLRQLKFEVPSEGQEAIEKKYEDIQQQMLDKFASVLKVRPAYRVGEDVDRGTRRCLVSYVQLYNNNRASSVLEALELIFTVSLPGDIAVPDAV</sequence>
<organism evidence="31 32">
    <name type="scientific">Colletotrichum lupini</name>
    <dbReference type="NCBI Taxonomy" id="145971"/>
    <lineage>
        <taxon>Eukaryota</taxon>
        <taxon>Fungi</taxon>
        <taxon>Dikarya</taxon>
        <taxon>Ascomycota</taxon>
        <taxon>Pezizomycotina</taxon>
        <taxon>Sordariomycetes</taxon>
        <taxon>Hypocreomycetidae</taxon>
        <taxon>Glomerellales</taxon>
        <taxon>Glomerellaceae</taxon>
        <taxon>Colletotrichum</taxon>
        <taxon>Colletotrichum acutatum species complex</taxon>
    </lineage>
</organism>
<evidence type="ECO:0000313" key="31">
    <source>
        <dbReference type="EMBL" id="UQC82385.1"/>
    </source>
</evidence>
<dbReference type="FunFam" id="3.40.718.10:FF:000006">
    <property type="entry name" value="3-isopropylmalate dehydrogenase"/>
    <property type="match status" value="1"/>
</dbReference>
<dbReference type="CDD" id="cd18119">
    <property type="entry name" value="ATP-synt_V_A-type_alpha_N"/>
    <property type="match status" value="1"/>
</dbReference>
<accession>A0A9Q8WH39</accession>
<evidence type="ECO:0000256" key="4">
    <source>
        <dbReference type="ARBA" id="ARBA00008936"/>
    </source>
</evidence>
<name>A0A9Q8WH39_9PEZI</name>
<feature type="compositionally biased region" description="Basic residues" evidence="29">
    <location>
        <begin position="430"/>
        <end position="439"/>
    </location>
</feature>
<evidence type="ECO:0000256" key="19">
    <source>
        <dbReference type="ARBA" id="ARBA00023002"/>
    </source>
</evidence>
<feature type="domain" description="Isopropylmalate dehydrogenase-like" evidence="30">
    <location>
        <begin position="5"/>
        <end position="352"/>
    </location>
</feature>
<evidence type="ECO:0000256" key="9">
    <source>
        <dbReference type="ARBA" id="ARBA00022430"/>
    </source>
</evidence>
<dbReference type="InterPro" id="IPR024034">
    <property type="entry name" value="ATPase_F1/V1_b/a_C"/>
</dbReference>
<evidence type="ECO:0000256" key="22">
    <source>
        <dbReference type="ARBA" id="ARBA00023136"/>
    </source>
</evidence>
<evidence type="ECO:0000256" key="28">
    <source>
        <dbReference type="RuleBase" id="RU004443"/>
    </source>
</evidence>
<dbReference type="GeneID" id="73341875"/>
<proteinExistence type="inferred from homology"/>
<evidence type="ECO:0000256" key="21">
    <source>
        <dbReference type="ARBA" id="ARBA00023065"/>
    </source>
</evidence>
<dbReference type="FunFam" id="1.10.1140.10:FF:000003">
    <property type="entry name" value="Vacuolar ATP synthase catalytic subunit A"/>
    <property type="match status" value="1"/>
</dbReference>
<keyword evidence="22" id="KW-0472">Membrane</keyword>
<evidence type="ECO:0000256" key="24">
    <source>
        <dbReference type="ARBA" id="ARBA00023304"/>
    </source>
</evidence>
<keyword evidence="19 28" id="KW-0560">Oxidoreductase</keyword>
<keyword evidence="15" id="KW-0375">Hydrogen ion transport</keyword>
<keyword evidence="10" id="KW-0813">Transport</keyword>
<comment type="subunit">
    <text evidence="5">Homodimer.</text>
</comment>
<evidence type="ECO:0000313" key="32">
    <source>
        <dbReference type="Proteomes" id="UP000830671"/>
    </source>
</evidence>
<dbReference type="Proteomes" id="UP000830671">
    <property type="component" value="Chromosome 4"/>
</dbReference>
<evidence type="ECO:0000256" key="11">
    <source>
        <dbReference type="ARBA" id="ARBA00022554"/>
    </source>
</evidence>
<keyword evidence="9" id="KW-0432">Leucine biosynthesis</keyword>
<evidence type="ECO:0000256" key="2">
    <source>
        <dbReference type="ARBA" id="ARBA00001946"/>
    </source>
</evidence>
<dbReference type="CDD" id="cd01134">
    <property type="entry name" value="V_A-ATPase_A"/>
    <property type="match status" value="1"/>
</dbReference>
<dbReference type="Gene3D" id="3.40.718.10">
    <property type="entry name" value="Isopropylmalate Dehydrogenase"/>
    <property type="match status" value="1"/>
</dbReference>
<dbReference type="Pfam" id="PF00006">
    <property type="entry name" value="ATP-synt_ab"/>
    <property type="match status" value="1"/>
</dbReference>
<keyword evidence="13" id="KW-0479">Metal-binding</keyword>
<dbReference type="SMART" id="SM01329">
    <property type="entry name" value="Iso_dh"/>
    <property type="match status" value="1"/>
</dbReference>
<dbReference type="InterPro" id="IPR023366">
    <property type="entry name" value="ATP_synth_asu-like_sf"/>
</dbReference>
<feature type="compositionally biased region" description="Polar residues" evidence="29">
    <location>
        <begin position="392"/>
        <end position="403"/>
    </location>
</feature>
<dbReference type="FunFam" id="2.40.30.20:FF:000002">
    <property type="entry name" value="V-type proton ATPase catalytic subunit A"/>
    <property type="match status" value="1"/>
</dbReference>
<dbReference type="PANTHER" id="PTHR43607">
    <property type="entry name" value="V-TYPE PROTON ATPASE CATALYTIC SUBUNIT A"/>
    <property type="match status" value="1"/>
</dbReference>
<dbReference type="CDD" id="cd18111">
    <property type="entry name" value="ATP-synt_V_A-type_alpha_C"/>
    <property type="match status" value="1"/>
</dbReference>
<evidence type="ECO:0000256" key="23">
    <source>
        <dbReference type="ARBA" id="ARBA00023211"/>
    </source>
</evidence>
<dbReference type="RefSeq" id="XP_049144008.1">
    <property type="nucleotide sequence ID" value="XM_049286865.1"/>
</dbReference>
<dbReference type="InterPro" id="IPR031686">
    <property type="entry name" value="ATP-synth_a_Xtn"/>
</dbReference>
<evidence type="ECO:0000256" key="15">
    <source>
        <dbReference type="ARBA" id="ARBA00022781"/>
    </source>
</evidence>
<dbReference type="InterPro" id="IPR055190">
    <property type="entry name" value="ATP-synt_VA_C"/>
</dbReference>
<dbReference type="FunFam" id="3.40.50.300:FF:000052">
    <property type="entry name" value="V-type proton ATPase catalytic subunit A"/>
    <property type="match status" value="1"/>
</dbReference>
<dbReference type="PANTHER" id="PTHR43607:SF1">
    <property type="entry name" value="H(+)-TRANSPORTING TWO-SECTOR ATPASE"/>
    <property type="match status" value="1"/>
</dbReference>
<dbReference type="Gene3D" id="2.40.30.20">
    <property type="match status" value="1"/>
</dbReference>
<dbReference type="Pfam" id="PF02874">
    <property type="entry name" value="ATP-synt_ab_N"/>
    <property type="match status" value="1"/>
</dbReference>
<evidence type="ECO:0000256" key="3">
    <source>
        <dbReference type="ARBA" id="ARBA00007769"/>
    </source>
</evidence>
<dbReference type="EC" id="7.1.2.2" evidence="6"/>
<comment type="similarity">
    <text evidence="3 28">Belongs to the isocitrate and isopropylmalate dehydrogenases family.</text>
</comment>
<evidence type="ECO:0000256" key="1">
    <source>
        <dbReference type="ARBA" id="ARBA00001936"/>
    </source>
</evidence>
<dbReference type="Gene3D" id="2.40.50.100">
    <property type="match status" value="1"/>
</dbReference>
<keyword evidence="24" id="KW-0100">Branched-chain amino acid biosynthesis</keyword>
<evidence type="ECO:0000256" key="29">
    <source>
        <dbReference type="SAM" id="MobiDB-lite"/>
    </source>
</evidence>